<keyword evidence="2" id="KW-1185">Reference proteome</keyword>
<organism evidence="1 2">
    <name type="scientific">Entomophthora muscae</name>
    <dbReference type="NCBI Taxonomy" id="34485"/>
    <lineage>
        <taxon>Eukaryota</taxon>
        <taxon>Fungi</taxon>
        <taxon>Fungi incertae sedis</taxon>
        <taxon>Zoopagomycota</taxon>
        <taxon>Entomophthoromycotina</taxon>
        <taxon>Entomophthoromycetes</taxon>
        <taxon>Entomophthorales</taxon>
        <taxon>Entomophthoraceae</taxon>
        <taxon>Entomophthora</taxon>
    </lineage>
</organism>
<protein>
    <submittedName>
        <fullName evidence="1">Uncharacterized protein</fullName>
    </submittedName>
</protein>
<evidence type="ECO:0000313" key="1">
    <source>
        <dbReference type="EMBL" id="KAJ9073476.1"/>
    </source>
</evidence>
<sequence>MLPVVILDEVFSLLDIKNLLELRLGCREFSCIAKLHLPQVHTLQSVFDPNYLQLLLKKGVTFKGLIIKDVTVLQMFQRRGLLLSDIFPNLCSISFGEVFISEFCDSKALAKDCLSLKNLKHISLNTLPDKLTIVLNNLIQSIDSLYISCLSQSISYFKCFPQLKELSFSTNFLCRKEILFTEQYPYRVSLVRQDFMSVIPSLPCPKNHFVWFEYHGDCAFYLLRIPYSQFIENKDFISEIHPKPLFSDCYYMIKHSEALEALVTIPNLIDQCLVHERTFVEDGNRTSLHLLMGCPSLSIDLIGPIDWEPRTETFLATTLSFKICLNVTCSFFPWIIDCFPYLQHLHIETTLDYDDIPLKANCFPELVYFYSKATQAEFFWFSFIKGSPKPLISTPMPSQTASLRL</sequence>
<comment type="caution">
    <text evidence="1">The sequence shown here is derived from an EMBL/GenBank/DDBJ whole genome shotgun (WGS) entry which is preliminary data.</text>
</comment>
<accession>A0ACC2TG84</accession>
<evidence type="ECO:0000313" key="2">
    <source>
        <dbReference type="Proteomes" id="UP001165960"/>
    </source>
</evidence>
<name>A0ACC2TG84_9FUNG</name>
<dbReference type="Proteomes" id="UP001165960">
    <property type="component" value="Unassembled WGS sequence"/>
</dbReference>
<reference evidence="1" key="1">
    <citation type="submission" date="2022-04" db="EMBL/GenBank/DDBJ databases">
        <title>Genome of the entomopathogenic fungus Entomophthora muscae.</title>
        <authorList>
            <person name="Elya C."/>
            <person name="Lovett B.R."/>
            <person name="Lee E."/>
            <person name="Macias A.M."/>
            <person name="Hajek A.E."/>
            <person name="De Bivort B.L."/>
            <person name="Kasson M.T."/>
            <person name="De Fine Licht H.H."/>
            <person name="Stajich J.E."/>
        </authorList>
    </citation>
    <scope>NUCLEOTIDE SEQUENCE</scope>
    <source>
        <strain evidence="1">Berkeley</strain>
    </source>
</reference>
<gene>
    <name evidence="1" type="ORF">DSO57_1016187</name>
</gene>
<proteinExistence type="predicted"/>
<dbReference type="EMBL" id="QTSX02002905">
    <property type="protein sequence ID" value="KAJ9073476.1"/>
    <property type="molecule type" value="Genomic_DNA"/>
</dbReference>